<keyword evidence="5 13" id="KW-0812">Transmembrane</keyword>
<evidence type="ECO:0000256" key="12">
    <source>
        <dbReference type="ARBA" id="ARBA00034430"/>
    </source>
</evidence>
<evidence type="ECO:0000256" key="9">
    <source>
        <dbReference type="ARBA" id="ARBA00023065"/>
    </source>
</evidence>
<evidence type="ECO:0000256" key="5">
    <source>
        <dbReference type="ARBA" id="ARBA00022692"/>
    </source>
</evidence>
<evidence type="ECO:0000256" key="6">
    <source>
        <dbReference type="ARBA" id="ARBA00022826"/>
    </source>
</evidence>
<comment type="catalytic activity">
    <reaction evidence="12">
        <text>K(+)(in) = K(+)(out)</text>
        <dbReference type="Rhea" id="RHEA:29463"/>
        <dbReference type="ChEBI" id="CHEBI:29103"/>
    </reaction>
</comment>
<feature type="transmembrane region" description="Helical" evidence="13">
    <location>
        <begin position="109"/>
        <end position="128"/>
    </location>
</feature>
<evidence type="ECO:0000256" key="7">
    <source>
        <dbReference type="ARBA" id="ARBA00022958"/>
    </source>
</evidence>
<evidence type="ECO:0000256" key="3">
    <source>
        <dbReference type="ARBA" id="ARBA00022448"/>
    </source>
</evidence>
<feature type="transmembrane region" description="Helical" evidence="13">
    <location>
        <begin position="77"/>
        <end position="97"/>
    </location>
</feature>
<feature type="transmembrane region" description="Helical" evidence="13">
    <location>
        <begin position="47"/>
        <end position="65"/>
    </location>
</feature>
<reference evidence="15" key="1">
    <citation type="journal article" date="2019" name="Int. J. Syst. Evol. Microbiol.">
        <title>The Global Catalogue of Microorganisms (GCM) 10K type strain sequencing project: providing services to taxonomists for standard genome sequencing and annotation.</title>
        <authorList>
            <consortium name="The Broad Institute Genomics Platform"/>
            <consortium name="The Broad Institute Genome Sequencing Center for Infectious Disease"/>
            <person name="Wu L."/>
            <person name="Ma J."/>
        </authorList>
    </citation>
    <scope>NUCLEOTIDE SEQUENCE [LARGE SCALE GENOMIC DNA]</scope>
    <source>
        <strain evidence="15">JCM 14307</strain>
    </source>
</reference>
<keyword evidence="10 13" id="KW-0472">Membrane</keyword>
<keyword evidence="9" id="KW-0406">Ion transport</keyword>
<feature type="transmembrane region" description="Helical" evidence="13">
    <location>
        <begin position="149"/>
        <end position="166"/>
    </location>
</feature>
<organism evidence="14 15">
    <name type="scientific">Kribbella yunnanensis</name>
    <dbReference type="NCBI Taxonomy" id="190194"/>
    <lineage>
        <taxon>Bacteria</taxon>
        <taxon>Bacillati</taxon>
        <taxon>Actinomycetota</taxon>
        <taxon>Actinomycetes</taxon>
        <taxon>Propionibacteriales</taxon>
        <taxon>Kribbellaceae</taxon>
        <taxon>Kribbella</taxon>
    </lineage>
</organism>
<keyword evidence="6" id="KW-0631">Potassium channel</keyword>
<keyword evidence="4" id="KW-0633">Potassium transport</keyword>
<accession>A0ABP4TVQ7</accession>
<comment type="subcellular location">
    <subcellularLocation>
        <location evidence="1">Membrane</location>
        <topology evidence="1">Multi-pass membrane protein</topology>
    </subcellularLocation>
</comment>
<keyword evidence="8 13" id="KW-1133">Transmembrane helix</keyword>
<dbReference type="PANTHER" id="PTHR31462">
    <property type="entry name" value="ENDOSOMAL/LYSOSOMAL POTASSIUM CHANNEL TMEM175"/>
    <property type="match status" value="1"/>
</dbReference>
<sequence>MVLFTDAVVAIALTLLILPLVEVVTESRTEGLTALEVVTEHKPEIYSFLLSFAVIANFWLGHHRVFEHVRAYTPRLIRLNLIWLLAIVILPFPTEIVGTFESSRFTAGFYSGTILALSLSQTALTWLIRGHREIENPDNPVSRRELETSLVLTGLTLLAFVLAAFVPGVRFYALLLLLLSPVIMRVGDLVRRPAT</sequence>
<keyword evidence="3" id="KW-0813">Transport</keyword>
<dbReference type="EMBL" id="BAAANF010000016">
    <property type="protein sequence ID" value="GAA1692738.1"/>
    <property type="molecule type" value="Genomic_DNA"/>
</dbReference>
<dbReference type="Proteomes" id="UP001500280">
    <property type="component" value="Unassembled WGS sequence"/>
</dbReference>
<keyword evidence="15" id="KW-1185">Reference proteome</keyword>
<comment type="caution">
    <text evidence="14">The sequence shown here is derived from an EMBL/GenBank/DDBJ whole genome shotgun (WGS) entry which is preliminary data.</text>
</comment>
<proteinExistence type="inferred from homology"/>
<evidence type="ECO:0000256" key="4">
    <source>
        <dbReference type="ARBA" id="ARBA00022538"/>
    </source>
</evidence>
<protein>
    <submittedName>
        <fullName evidence="14">TMEM175 family protein</fullName>
    </submittedName>
</protein>
<keyword evidence="11" id="KW-0407">Ion channel</keyword>
<evidence type="ECO:0000313" key="14">
    <source>
        <dbReference type="EMBL" id="GAA1692738.1"/>
    </source>
</evidence>
<gene>
    <name evidence="14" type="ORF">GCM10009745_42750</name>
</gene>
<comment type="similarity">
    <text evidence="2">Belongs to the TMEM175 family.</text>
</comment>
<keyword evidence="7" id="KW-0630">Potassium</keyword>
<evidence type="ECO:0000256" key="2">
    <source>
        <dbReference type="ARBA" id="ARBA00006920"/>
    </source>
</evidence>
<evidence type="ECO:0000256" key="13">
    <source>
        <dbReference type="SAM" id="Phobius"/>
    </source>
</evidence>
<evidence type="ECO:0000256" key="11">
    <source>
        <dbReference type="ARBA" id="ARBA00023303"/>
    </source>
</evidence>
<dbReference type="Pfam" id="PF06736">
    <property type="entry name" value="TMEM175"/>
    <property type="match status" value="1"/>
</dbReference>
<evidence type="ECO:0000256" key="10">
    <source>
        <dbReference type="ARBA" id="ARBA00023136"/>
    </source>
</evidence>
<evidence type="ECO:0000256" key="8">
    <source>
        <dbReference type="ARBA" id="ARBA00022989"/>
    </source>
</evidence>
<dbReference type="InterPro" id="IPR010617">
    <property type="entry name" value="TMEM175-like"/>
</dbReference>
<evidence type="ECO:0000313" key="15">
    <source>
        <dbReference type="Proteomes" id="UP001500280"/>
    </source>
</evidence>
<name>A0ABP4TVQ7_9ACTN</name>
<dbReference type="PANTHER" id="PTHR31462:SF5">
    <property type="entry name" value="ENDOSOMAL_LYSOSOMAL PROTON CHANNEL TMEM175"/>
    <property type="match status" value="1"/>
</dbReference>
<evidence type="ECO:0000256" key="1">
    <source>
        <dbReference type="ARBA" id="ARBA00004141"/>
    </source>
</evidence>